<evidence type="ECO:0000256" key="4">
    <source>
        <dbReference type="ARBA" id="ARBA00022723"/>
    </source>
</evidence>
<feature type="binding site" evidence="11">
    <location>
        <position position="58"/>
    </location>
    <ligand>
        <name>Ca(2+)</name>
        <dbReference type="ChEBI" id="CHEBI:29108"/>
    </ligand>
</feature>
<evidence type="ECO:0000256" key="2">
    <source>
        <dbReference type="ARBA" id="ARBA00013278"/>
    </source>
</evidence>
<evidence type="ECO:0000256" key="11">
    <source>
        <dbReference type="PIRSR" id="PIRSR601211-2"/>
    </source>
</evidence>
<dbReference type="EC" id="3.1.1.4" evidence="2 14"/>
<dbReference type="CDD" id="cd00125">
    <property type="entry name" value="PLA2c"/>
    <property type="match status" value="1"/>
</dbReference>
<evidence type="ECO:0000256" key="12">
    <source>
        <dbReference type="PIRSR" id="PIRSR601211-3"/>
    </source>
</evidence>
<feature type="disulfide bond" evidence="12">
    <location>
        <begin position="91"/>
        <end position="116"/>
    </location>
</feature>
<comment type="caution">
    <text evidence="16">The sequence shown here is derived from an EMBL/GenBank/DDBJ whole genome shotgun (WGS) entry which is preliminary data.</text>
</comment>
<keyword evidence="6 11" id="KW-0106">Calcium</keyword>
<comment type="subcellular location">
    <subcellularLocation>
        <location evidence="1 14">Secreted</location>
    </subcellularLocation>
</comment>
<dbReference type="GO" id="GO:0016042">
    <property type="term" value="P:lipid catabolic process"/>
    <property type="evidence" value="ECO:0007669"/>
    <property type="project" value="UniProtKB-KW"/>
</dbReference>
<keyword evidence="7" id="KW-0442">Lipid degradation</keyword>
<dbReference type="InterPro" id="IPR016090">
    <property type="entry name" value="PLA2-like_dom"/>
</dbReference>
<dbReference type="Proteomes" id="UP000663882">
    <property type="component" value="Unassembled WGS sequence"/>
</dbReference>
<evidence type="ECO:0000256" key="6">
    <source>
        <dbReference type="ARBA" id="ARBA00022837"/>
    </source>
</evidence>
<keyword evidence="5 14" id="KW-0378">Hydrolase</keyword>
<keyword evidence="14" id="KW-0732">Signal</keyword>
<evidence type="ECO:0000313" key="17">
    <source>
        <dbReference type="EMBL" id="CAF3543401.1"/>
    </source>
</evidence>
<dbReference type="Proteomes" id="UP000663823">
    <property type="component" value="Unassembled WGS sequence"/>
</dbReference>
<dbReference type="OrthoDB" id="5841574at2759"/>
<reference evidence="16" key="1">
    <citation type="submission" date="2021-02" db="EMBL/GenBank/DDBJ databases">
        <authorList>
            <person name="Nowell W R."/>
        </authorList>
    </citation>
    <scope>NUCLEOTIDE SEQUENCE</scope>
</reference>
<dbReference type="GO" id="GO:0050482">
    <property type="term" value="P:arachidonate secretion"/>
    <property type="evidence" value="ECO:0007669"/>
    <property type="project" value="InterPro"/>
</dbReference>
<comment type="catalytic activity">
    <reaction evidence="14">
        <text>a 1,2-diacyl-sn-glycero-3-phosphocholine + H2O = a 1-acyl-sn-glycero-3-phosphocholine + a fatty acid + H(+)</text>
        <dbReference type="Rhea" id="RHEA:15801"/>
        <dbReference type="ChEBI" id="CHEBI:15377"/>
        <dbReference type="ChEBI" id="CHEBI:15378"/>
        <dbReference type="ChEBI" id="CHEBI:28868"/>
        <dbReference type="ChEBI" id="CHEBI:57643"/>
        <dbReference type="ChEBI" id="CHEBI:58168"/>
        <dbReference type="EC" id="3.1.1.4"/>
    </reaction>
</comment>
<dbReference type="EMBL" id="CAJNOO010000038">
    <property type="protein sequence ID" value="CAF0761984.1"/>
    <property type="molecule type" value="Genomic_DNA"/>
</dbReference>
<evidence type="ECO:0000256" key="10">
    <source>
        <dbReference type="PIRSR" id="PIRSR601211-1"/>
    </source>
</evidence>
<feature type="binding site" evidence="11">
    <location>
        <position position="75"/>
    </location>
    <ligand>
        <name>Ca(2+)</name>
        <dbReference type="ChEBI" id="CHEBI:29108"/>
    </ligand>
</feature>
<keyword evidence="9 12" id="KW-1015">Disulfide bond</keyword>
<dbReference type="PANTHER" id="PTHR11716:SF47">
    <property type="entry name" value="PHOSPHOLIPASE A2-ALPHA"/>
    <property type="match status" value="1"/>
</dbReference>
<evidence type="ECO:0000256" key="13">
    <source>
        <dbReference type="RuleBase" id="RU003654"/>
    </source>
</evidence>
<sequence length="148" mass="16601">MFYTLIAFILIIGSISSVPTDELSQGRNAAFEFREMISQVTGRSAMDFLGYGCHCGLGGKGQPVDAVDRCCQVHDQCYADTSTYLQFWNLCSPHLVGYSWNFNKNVITCTGNHDTCGYKTCICDKIVAECFARNKYNDQYRGHSQRSC</sequence>
<feature type="disulfide bond" evidence="12">
    <location>
        <begin position="55"/>
        <end position="71"/>
    </location>
</feature>
<evidence type="ECO:0000256" key="3">
    <source>
        <dbReference type="ARBA" id="ARBA00022525"/>
    </source>
</evidence>
<feature type="signal peptide" evidence="14">
    <location>
        <begin position="1"/>
        <end position="17"/>
    </location>
</feature>
<dbReference type="InterPro" id="IPR036444">
    <property type="entry name" value="PLipase_A2_dom_sf"/>
</dbReference>
<dbReference type="PROSITE" id="PS00118">
    <property type="entry name" value="PA2_HIS"/>
    <property type="match status" value="1"/>
</dbReference>
<proteinExistence type="inferred from homology"/>
<evidence type="ECO:0000256" key="5">
    <source>
        <dbReference type="ARBA" id="ARBA00022801"/>
    </source>
</evidence>
<dbReference type="Pfam" id="PF00068">
    <property type="entry name" value="Phospholip_A2_1"/>
    <property type="match status" value="1"/>
</dbReference>
<comment type="similarity">
    <text evidence="13">Belongs to the phospholipase A2 family.</text>
</comment>
<feature type="domain" description="Phospholipase A2-like central" evidence="15">
    <location>
        <begin position="29"/>
        <end position="148"/>
    </location>
</feature>
<keyword evidence="3 14" id="KW-0964">Secreted</keyword>
<feature type="disulfide bond" evidence="12">
    <location>
        <begin position="109"/>
        <end position="121"/>
    </location>
</feature>
<feature type="active site" evidence="10">
    <location>
        <position position="124"/>
    </location>
</feature>
<dbReference type="GO" id="GO:0006644">
    <property type="term" value="P:phospholipid metabolic process"/>
    <property type="evidence" value="ECO:0007669"/>
    <property type="project" value="InterPro"/>
</dbReference>
<keyword evidence="8 14" id="KW-0443">Lipid metabolism</keyword>
<dbReference type="EMBL" id="CAJOAX010000224">
    <property type="protein sequence ID" value="CAF3543401.1"/>
    <property type="molecule type" value="Genomic_DNA"/>
</dbReference>
<evidence type="ECO:0000256" key="14">
    <source>
        <dbReference type="RuleBase" id="RU361236"/>
    </source>
</evidence>
<dbReference type="SMART" id="SM00085">
    <property type="entry name" value="PA2c"/>
    <property type="match status" value="1"/>
</dbReference>
<dbReference type="SUPFAM" id="SSF48619">
    <property type="entry name" value="Phospholipase A2, PLA2"/>
    <property type="match status" value="1"/>
</dbReference>
<dbReference type="InterPro" id="IPR033113">
    <property type="entry name" value="PLA2_histidine"/>
</dbReference>
<protein>
    <recommendedName>
        <fullName evidence="2 14">Phospholipase A2</fullName>
        <ecNumber evidence="2 14">3.1.1.4</ecNumber>
    </recommendedName>
</protein>
<keyword evidence="4 11" id="KW-0479">Metal-binding</keyword>
<evidence type="ECO:0000313" key="16">
    <source>
        <dbReference type="EMBL" id="CAF0761984.1"/>
    </source>
</evidence>
<feature type="active site" evidence="10">
    <location>
        <position position="74"/>
    </location>
</feature>
<name>A0A813Q4X9_9BILA</name>
<evidence type="ECO:0000256" key="1">
    <source>
        <dbReference type="ARBA" id="ARBA00004613"/>
    </source>
</evidence>
<dbReference type="PRINTS" id="PR00389">
    <property type="entry name" value="PHPHLIPASEA2"/>
</dbReference>
<feature type="chain" id="PRO_5035952945" description="Phospholipase A2" evidence="14">
    <location>
        <begin position="18"/>
        <end position="148"/>
    </location>
</feature>
<dbReference type="GO" id="GO:0004623">
    <property type="term" value="F:phospholipase A2 activity"/>
    <property type="evidence" value="ECO:0007669"/>
    <property type="project" value="UniProtKB-EC"/>
</dbReference>
<evidence type="ECO:0000259" key="15">
    <source>
        <dbReference type="SMART" id="SM00085"/>
    </source>
</evidence>
<feature type="disulfide bond" evidence="12">
    <location>
        <begin position="70"/>
        <end position="130"/>
    </location>
</feature>
<comment type="cofactor">
    <cofactor evidence="11">
        <name>Ca(2+)</name>
        <dbReference type="ChEBI" id="CHEBI:29108"/>
    </cofactor>
    <text evidence="11">Binds 1 Ca(2+) ion per subunit.</text>
</comment>
<dbReference type="GO" id="GO:0005576">
    <property type="term" value="C:extracellular region"/>
    <property type="evidence" value="ECO:0007669"/>
    <property type="project" value="UniProtKB-SubCell"/>
</dbReference>
<dbReference type="GO" id="GO:0005509">
    <property type="term" value="F:calcium ion binding"/>
    <property type="evidence" value="ECO:0007669"/>
    <property type="project" value="InterPro"/>
</dbReference>
<evidence type="ECO:0000256" key="8">
    <source>
        <dbReference type="ARBA" id="ARBA00023098"/>
    </source>
</evidence>
<gene>
    <name evidence="17" type="ORF">OTI717_LOCUS3921</name>
    <name evidence="16" type="ORF">RFH988_LOCUS1884</name>
</gene>
<dbReference type="AlphaFoldDB" id="A0A813Q4X9"/>
<dbReference type="PANTHER" id="PTHR11716">
    <property type="entry name" value="PHOSPHOLIPASE A2 FAMILY MEMBER"/>
    <property type="match status" value="1"/>
</dbReference>
<dbReference type="InterPro" id="IPR001211">
    <property type="entry name" value="PLA2"/>
</dbReference>
<dbReference type="Gene3D" id="1.20.90.10">
    <property type="entry name" value="Phospholipase A2 domain"/>
    <property type="match status" value="1"/>
</dbReference>
<evidence type="ECO:0000313" key="18">
    <source>
        <dbReference type="Proteomes" id="UP000663882"/>
    </source>
</evidence>
<evidence type="ECO:0000256" key="7">
    <source>
        <dbReference type="ARBA" id="ARBA00022963"/>
    </source>
</evidence>
<accession>A0A813Q4X9</accession>
<feature type="binding site" evidence="11">
    <location>
        <position position="56"/>
    </location>
    <ligand>
        <name>Ca(2+)</name>
        <dbReference type="ChEBI" id="CHEBI:29108"/>
    </ligand>
</feature>
<feature type="disulfide bond" evidence="12">
    <location>
        <begin position="77"/>
        <end position="123"/>
    </location>
</feature>
<organism evidence="16 18">
    <name type="scientific">Rotaria sordida</name>
    <dbReference type="NCBI Taxonomy" id="392033"/>
    <lineage>
        <taxon>Eukaryota</taxon>
        <taxon>Metazoa</taxon>
        <taxon>Spiralia</taxon>
        <taxon>Gnathifera</taxon>
        <taxon>Rotifera</taxon>
        <taxon>Eurotatoria</taxon>
        <taxon>Bdelloidea</taxon>
        <taxon>Philodinida</taxon>
        <taxon>Philodinidae</taxon>
        <taxon>Rotaria</taxon>
    </lineage>
</organism>
<evidence type="ECO:0000256" key="9">
    <source>
        <dbReference type="ARBA" id="ARBA00023157"/>
    </source>
</evidence>